<evidence type="ECO:0000313" key="2">
    <source>
        <dbReference type="EMBL" id="SVE47366.1"/>
    </source>
</evidence>
<dbReference type="AlphaFoldDB" id="A0A383DS76"/>
<sequence>MGKERELADLLNHGLSSGADSTIGTKDNFA</sequence>
<evidence type="ECO:0000256" key="1">
    <source>
        <dbReference type="SAM" id="MobiDB-lite"/>
    </source>
</evidence>
<protein>
    <submittedName>
        <fullName evidence="2">Uncharacterized protein</fullName>
    </submittedName>
</protein>
<reference evidence="2" key="1">
    <citation type="submission" date="2018-05" db="EMBL/GenBank/DDBJ databases">
        <authorList>
            <person name="Lanie J.A."/>
            <person name="Ng W.-L."/>
            <person name="Kazmierczak K.M."/>
            <person name="Andrzejewski T.M."/>
            <person name="Davidsen T.M."/>
            <person name="Wayne K.J."/>
            <person name="Tettelin H."/>
            <person name="Glass J.I."/>
            <person name="Rusch D."/>
            <person name="Podicherti R."/>
            <person name="Tsui H.-C.T."/>
            <person name="Winkler M.E."/>
        </authorList>
    </citation>
    <scope>NUCLEOTIDE SEQUENCE</scope>
</reference>
<organism evidence="2">
    <name type="scientific">marine metagenome</name>
    <dbReference type="NCBI Taxonomy" id="408172"/>
    <lineage>
        <taxon>unclassified sequences</taxon>
        <taxon>metagenomes</taxon>
        <taxon>ecological metagenomes</taxon>
    </lineage>
</organism>
<accession>A0A383DS76</accession>
<proteinExistence type="predicted"/>
<name>A0A383DS76_9ZZZZ</name>
<feature type="non-terminal residue" evidence="2">
    <location>
        <position position="30"/>
    </location>
</feature>
<dbReference type="EMBL" id="UINC01219751">
    <property type="protein sequence ID" value="SVE47366.1"/>
    <property type="molecule type" value="Genomic_DNA"/>
</dbReference>
<feature type="compositionally biased region" description="Polar residues" evidence="1">
    <location>
        <begin position="14"/>
        <end position="30"/>
    </location>
</feature>
<gene>
    <name evidence="2" type="ORF">METZ01_LOCUS500220</name>
</gene>
<feature type="region of interest" description="Disordered" evidence="1">
    <location>
        <begin position="1"/>
        <end position="30"/>
    </location>
</feature>